<protein>
    <submittedName>
        <fullName evidence="1">Uncharacterized protein</fullName>
    </submittedName>
</protein>
<dbReference type="Proteomes" id="UP000004870">
    <property type="component" value="Unassembled WGS sequence"/>
</dbReference>
<accession>C8NA22</accession>
<dbReference type="HOGENOM" id="CLU_3077997_0_0_6"/>
<sequence length="52" mass="5655">MRVPLSVYLSAVARNGDSGSLGDFAVILNVLGDFSPAKARFLEGARRMERDK</sequence>
<keyword evidence="2" id="KW-1185">Reference proteome</keyword>
<name>C8NA22_CARH6</name>
<gene>
    <name evidence="1" type="ORF">HMPREF0198_1350</name>
</gene>
<proteinExistence type="predicted"/>
<dbReference type="AlphaFoldDB" id="C8NA22"/>
<evidence type="ECO:0000313" key="1">
    <source>
        <dbReference type="EMBL" id="EEV88560.1"/>
    </source>
</evidence>
<organism evidence="1 2">
    <name type="scientific">Cardiobacterium hominis (strain ATCC 15826 / DSM 8339 / NCTC 10426 / 6573)</name>
    <dbReference type="NCBI Taxonomy" id="638300"/>
    <lineage>
        <taxon>Bacteria</taxon>
        <taxon>Pseudomonadati</taxon>
        <taxon>Pseudomonadota</taxon>
        <taxon>Gammaproteobacteria</taxon>
        <taxon>Cardiobacteriales</taxon>
        <taxon>Cardiobacteriaceae</taxon>
        <taxon>Cardiobacterium</taxon>
    </lineage>
</organism>
<dbReference type="EMBL" id="ACKY01000064">
    <property type="protein sequence ID" value="EEV88560.1"/>
    <property type="molecule type" value="Genomic_DNA"/>
</dbReference>
<reference evidence="1 2" key="1">
    <citation type="submission" date="2009-08" db="EMBL/GenBank/DDBJ databases">
        <authorList>
            <person name="Qin X."/>
            <person name="Bachman B."/>
            <person name="Battles P."/>
            <person name="Bell A."/>
            <person name="Bess C."/>
            <person name="Bickham C."/>
            <person name="Chaboub L."/>
            <person name="Chen D."/>
            <person name="Coyle M."/>
            <person name="Deiros D.R."/>
            <person name="Dinh H."/>
            <person name="Forbes L."/>
            <person name="Fowler G."/>
            <person name="Francisco L."/>
            <person name="Fu Q."/>
            <person name="Gubbala S."/>
            <person name="Hale W."/>
            <person name="Han Y."/>
            <person name="Hemphill L."/>
            <person name="Highlander S.K."/>
            <person name="Hirani K."/>
            <person name="Hogues M."/>
            <person name="Jackson L."/>
            <person name="Jakkamsetti A."/>
            <person name="Javaid M."/>
            <person name="Jiang H."/>
            <person name="Korchina V."/>
            <person name="Kovar C."/>
            <person name="Lara F."/>
            <person name="Lee S."/>
            <person name="Mata R."/>
            <person name="Mathew T."/>
            <person name="Moen C."/>
            <person name="Morales K."/>
            <person name="Munidasa M."/>
            <person name="Nazareth L."/>
            <person name="Ngo R."/>
            <person name="Nguyen L."/>
            <person name="Okwuonu G."/>
            <person name="Ongeri F."/>
            <person name="Patil S."/>
            <person name="Petrosino J."/>
            <person name="Pham C."/>
            <person name="Pham P."/>
            <person name="Pu L.-L."/>
            <person name="Puazo M."/>
            <person name="Raj R."/>
            <person name="Reid J."/>
            <person name="Rouhana J."/>
            <person name="Saada N."/>
            <person name="Shang Y."/>
            <person name="Simmons D."/>
            <person name="Thornton R."/>
            <person name="Warren J."/>
            <person name="Weissenberger G."/>
            <person name="Zhang J."/>
            <person name="Zhang L."/>
            <person name="Zhou C."/>
            <person name="Zhu D."/>
            <person name="Muzny D."/>
            <person name="Worley K."/>
            <person name="Gibbs R."/>
        </authorList>
    </citation>
    <scope>NUCLEOTIDE SEQUENCE [LARGE SCALE GENOMIC DNA]</scope>
    <source>
        <strain evidence="2">ATCC 15826 / DSM 8339 / NCTC 10426 / 6573</strain>
    </source>
</reference>
<comment type="caution">
    <text evidence="1">The sequence shown here is derived from an EMBL/GenBank/DDBJ whole genome shotgun (WGS) entry which is preliminary data.</text>
</comment>
<evidence type="ECO:0000313" key="2">
    <source>
        <dbReference type="Proteomes" id="UP000004870"/>
    </source>
</evidence>